<keyword evidence="8" id="KW-0732">Signal</keyword>
<feature type="chain" id="PRO_5046119777" description="histidine kinase" evidence="8">
    <location>
        <begin position="20"/>
        <end position="1461"/>
    </location>
</feature>
<dbReference type="Gene3D" id="1.10.10.60">
    <property type="entry name" value="Homeodomain-like"/>
    <property type="match status" value="1"/>
</dbReference>
<keyword evidence="5" id="KW-0238">DNA-binding</keyword>
<feature type="domain" description="HTH araC/xylS-type" evidence="9">
    <location>
        <begin position="1357"/>
        <end position="1456"/>
    </location>
</feature>
<dbReference type="SUPFAM" id="SSF52172">
    <property type="entry name" value="CheY-like"/>
    <property type="match status" value="1"/>
</dbReference>
<dbReference type="EC" id="2.7.13.3" evidence="2"/>
<dbReference type="Gene3D" id="2.130.10.10">
    <property type="entry name" value="YVTN repeat-like/Quinoprotein amine dehydrogenase"/>
    <property type="match status" value="3"/>
</dbReference>
<dbReference type="PROSITE" id="PS01124">
    <property type="entry name" value="HTH_ARAC_FAMILY_2"/>
    <property type="match status" value="1"/>
</dbReference>
<gene>
    <name evidence="12" type="ORF">QE417_000448</name>
</gene>
<feature type="domain" description="Response regulatory" evidence="11">
    <location>
        <begin position="1208"/>
        <end position="1323"/>
    </location>
</feature>
<dbReference type="Pfam" id="PF07495">
    <property type="entry name" value="Y_Y_Y"/>
    <property type="match status" value="1"/>
</dbReference>
<evidence type="ECO:0000313" key="12">
    <source>
        <dbReference type="EMBL" id="MDT3401376.1"/>
    </source>
</evidence>
<organism evidence="12 13">
    <name type="scientific">Mucilaginibacter terrae</name>
    <dbReference type="NCBI Taxonomy" id="1955052"/>
    <lineage>
        <taxon>Bacteria</taxon>
        <taxon>Pseudomonadati</taxon>
        <taxon>Bacteroidota</taxon>
        <taxon>Sphingobacteriia</taxon>
        <taxon>Sphingobacteriales</taxon>
        <taxon>Sphingobacteriaceae</taxon>
        <taxon>Mucilaginibacter</taxon>
    </lineage>
</organism>
<dbReference type="Pfam" id="PF02518">
    <property type="entry name" value="HATPase_c"/>
    <property type="match status" value="1"/>
</dbReference>
<dbReference type="Pfam" id="PF00512">
    <property type="entry name" value="HisKA"/>
    <property type="match status" value="1"/>
</dbReference>
<dbReference type="InterPro" id="IPR011110">
    <property type="entry name" value="Reg_prop"/>
</dbReference>
<dbReference type="Gene3D" id="1.10.287.130">
    <property type="match status" value="1"/>
</dbReference>
<evidence type="ECO:0000256" key="3">
    <source>
        <dbReference type="ARBA" id="ARBA00022553"/>
    </source>
</evidence>
<dbReference type="SUPFAM" id="SSF46689">
    <property type="entry name" value="Homeodomain-like"/>
    <property type="match status" value="1"/>
</dbReference>
<evidence type="ECO:0000256" key="8">
    <source>
        <dbReference type="SAM" id="SignalP"/>
    </source>
</evidence>
<dbReference type="Pfam" id="PF12833">
    <property type="entry name" value="HTH_18"/>
    <property type="match status" value="1"/>
</dbReference>
<dbReference type="Gene3D" id="2.60.40.10">
    <property type="entry name" value="Immunoglobulins"/>
    <property type="match status" value="1"/>
</dbReference>
<dbReference type="SUPFAM" id="SSF50998">
    <property type="entry name" value="Quinoprotein alcohol dehydrogenase-like"/>
    <property type="match status" value="1"/>
</dbReference>
<dbReference type="InterPro" id="IPR009057">
    <property type="entry name" value="Homeodomain-like_sf"/>
</dbReference>
<dbReference type="SMART" id="SM00342">
    <property type="entry name" value="HTH_ARAC"/>
    <property type="match status" value="1"/>
</dbReference>
<dbReference type="PROSITE" id="PS50109">
    <property type="entry name" value="HIS_KIN"/>
    <property type="match status" value="1"/>
</dbReference>
<dbReference type="InterPro" id="IPR003661">
    <property type="entry name" value="HisK_dim/P_dom"/>
</dbReference>
<dbReference type="InterPro" id="IPR004358">
    <property type="entry name" value="Sig_transdc_His_kin-like_C"/>
</dbReference>
<name>A0ABU3GPG9_9SPHI</name>
<dbReference type="InterPro" id="IPR018062">
    <property type="entry name" value="HTH_AraC-typ_CS"/>
</dbReference>
<accession>A0ABU3GPG9</accession>
<dbReference type="PRINTS" id="PR00344">
    <property type="entry name" value="BCTRLSENSOR"/>
</dbReference>
<evidence type="ECO:0000259" key="9">
    <source>
        <dbReference type="PROSITE" id="PS01124"/>
    </source>
</evidence>
<proteinExistence type="predicted"/>
<evidence type="ECO:0000256" key="2">
    <source>
        <dbReference type="ARBA" id="ARBA00012438"/>
    </source>
</evidence>
<dbReference type="CDD" id="cd00082">
    <property type="entry name" value="HisKA"/>
    <property type="match status" value="1"/>
</dbReference>
<sequence length="1461" mass="164813">MPKCIITCIVVLMSLGIYASDVKAQPNCKIEHYSTEDGLSHNRIMCMMKDRDGFMWFGTWDGLNRFDGHNFLAYKSRPGDTSSLKNSRIQDIVEDQSGNLWLKAYDDRIYRFNKKNEQFFLIQIRGVKAKSNTPAYDKIKLSRSGEIWLTTVNNGIHCFTNPGAKKPAYVSFGTDYDNNHKLPSCKINFLNEDNSGKFWVGTSNGVVVISKISKTKQYKAVRVILPKTASANFTAIAENNTRVWLGTSSGEIIGYEKSSGKCKLIRPSKEAVTTIIISRNSNYIYATTAKGQLIKIAADDAQNKIYEMPSAGKFFAASEDSQGLIWLCPEYHGAIKFDPNTGLFKVFDQKADTYHDPQLRYFKVFEDKSGLVWVSMRNGGFGYYNRQKDAIEYFYDKPGSPDYHFSNVIVSSYIDPSGILWLNAEDKGLSKIVFLHNDFTRKLLVENSTLRSDNEIRGIGYDNRKRLWLANKSWQIYVNQDGILSKIKFTNSPPEGIGAVYSIIQDATGSMWLGTKNNGLFKAEAVDEAATTFKLTHYKHDAADKFSISGNSVYSLLKDSKGRIWAGTYDNGLNLVQTEGNKIKFLNARNVFADLPEESFRRVRYVQQDAAGRIWVATTDGLLVVKMLGKGYNHQLITYSKIPGDITSLGKNDIQFIYRDSKNNMWLATSGGGLNKVIGNDPFKKLTFRSYTTEDGLNSDYILSCVEDNEHKLWLATENGLSRFDPKTGQVQNYDSSDGLPKAGFSEAASLKLSSGHLIFGGLNGYVSFNPAEIVEHKVKANMVLTNLQVNNADIVTNDKSRILKQNINQVPELKLKWNQNTISIDYSVLDFRLNKKQSYAYRLVGFDNEWRSNKSQRRATYTDLRPGTYKFEVTSSNLGAYSNRPYKSLIIKIAQPPWLSWWAFIIYIILAAVIIETVRRTLVTLIKLRHRIALEKHLAELKTNFFTNVSHELRTPLTLILNPIEELKSDESLSHRGRAHVEMVSRNAQRMERFINQLLDLRKAESGKAVLNIANVELVKLLTDIAGYFTEAARDKNIQLLFNLPKHPAMVWLDVEKFDIIIYNILANAIKFTPLNKVISLSLQINEAQSTYQIEIADQGVGVLEKDLENIFKLYYTTANSVGGTGIGLAFAKELVELHSGKISACNNTEGGLTVSLTIPLGSSYLTGRKITYADNPEIPKNFEEGINELLLHHNVQQANTSANLPLLLIVEDNPDLRSFLQLQLSDIYRILLADNGVQGFNKATELLPDIILSDVMMPEMNGIQMLDKLKNNAVTSHIPVILLTARFAVEHQIEGLQYGADYYITKPFHKNLLLSAIQNVLEQRKRIFEKLSLGKNVVLEPAQIQITSGDEIFLKKVIDVVDEQMANIDFNIDDMAGLLNLGRSTFNKKIKALTNLTPVELVREMRLKRGKQYLNGGEHTISEIAYLIGFGSSKYFSTCFKEQFGLSPSDYQRNNIKSR</sequence>
<dbReference type="RefSeq" id="WP_311947241.1">
    <property type="nucleotide sequence ID" value="NZ_JAVLVU010000001.1"/>
</dbReference>
<keyword evidence="13" id="KW-1185">Reference proteome</keyword>
<reference evidence="13" key="1">
    <citation type="submission" date="2023-07" db="EMBL/GenBank/DDBJ databases">
        <title>Functional and genomic diversity of the sorghum phyllosphere microbiome.</title>
        <authorList>
            <person name="Shade A."/>
        </authorList>
    </citation>
    <scope>NUCLEOTIDE SEQUENCE [LARGE SCALE GENOMIC DNA]</scope>
    <source>
        <strain evidence="13">SORGH_AS_0422</strain>
    </source>
</reference>
<dbReference type="InterPro" id="IPR013783">
    <property type="entry name" value="Ig-like_fold"/>
</dbReference>
<dbReference type="Gene3D" id="3.30.565.10">
    <property type="entry name" value="Histidine kinase-like ATPase, C-terminal domain"/>
    <property type="match status" value="1"/>
</dbReference>
<dbReference type="Proteomes" id="UP001258315">
    <property type="component" value="Unassembled WGS sequence"/>
</dbReference>
<dbReference type="SMART" id="SM00387">
    <property type="entry name" value="HATPase_c"/>
    <property type="match status" value="1"/>
</dbReference>
<dbReference type="InterPro" id="IPR011123">
    <property type="entry name" value="Y_Y_Y"/>
</dbReference>
<comment type="catalytic activity">
    <reaction evidence="1">
        <text>ATP + protein L-histidine = ADP + protein N-phospho-L-histidine.</text>
        <dbReference type="EC" id="2.7.13.3"/>
    </reaction>
</comment>
<dbReference type="InterPro" id="IPR036890">
    <property type="entry name" value="HATPase_C_sf"/>
</dbReference>
<keyword evidence="6" id="KW-0804">Transcription</keyword>
<keyword evidence="3 7" id="KW-0597">Phosphoprotein</keyword>
<dbReference type="SUPFAM" id="SSF47384">
    <property type="entry name" value="Homodimeric domain of signal transducing histidine kinase"/>
    <property type="match status" value="1"/>
</dbReference>
<feature type="modified residue" description="4-aspartylphosphate" evidence="7">
    <location>
        <position position="1256"/>
    </location>
</feature>
<evidence type="ECO:0000313" key="13">
    <source>
        <dbReference type="Proteomes" id="UP001258315"/>
    </source>
</evidence>
<dbReference type="PANTHER" id="PTHR43547:SF2">
    <property type="entry name" value="HYBRID SIGNAL TRANSDUCTION HISTIDINE KINASE C"/>
    <property type="match status" value="1"/>
</dbReference>
<protein>
    <recommendedName>
        <fullName evidence="2">histidine kinase</fullName>
        <ecNumber evidence="2">2.7.13.3</ecNumber>
    </recommendedName>
</protein>
<evidence type="ECO:0000256" key="4">
    <source>
        <dbReference type="ARBA" id="ARBA00023015"/>
    </source>
</evidence>
<evidence type="ECO:0000259" key="10">
    <source>
        <dbReference type="PROSITE" id="PS50109"/>
    </source>
</evidence>
<evidence type="ECO:0000256" key="6">
    <source>
        <dbReference type="ARBA" id="ARBA00023163"/>
    </source>
</evidence>
<dbReference type="InterPro" id="IPR036097">
    <property type="entry name" value="HisK_dim/P_sf"/>
</dbReference>
<dbReference type="InterPro" id="IPR018060">
    <property type="entry name" value="HTH_AraC"/>
</dbReference>
<evidence type="ECO:0000256" key="7">
    <source>
        <dbReference type="PROSITE-ProRule" id="PRU00169"/>
    </source>
</evidence>
<feature type="domain" description="Histidine kinase" evidence="10">
    <location>
        <begin position="949"/>
        <end position="1164"/>
    </location>
</feature>
<dbReference type="PROSITE" id="PS50110">
    <property type="entry name" value="RESPONSE_REGULATORY"/>
    <property type="match status" value="1"/>
</dbReference>
<evidence type="ECO:0000256" key="5">
    <source>
        <dbReference type="ARBA" id="ARBA00023125"/>
    </source>
</evidence>
<dbReference type="SUPFAM" id="SSF55874">
    <property type="entry name" value="ATPase domain of HSP90 chaperone/DNA topoisomerase II/histidine kinase"/>
    <property type="match status" value="1"/>
</dbReference>
<dbReference type="InterPro" id="IPR001789">
    <property type="entry name" value="Sig_transdc_resp-reg_receiver"/>
</dbReference>
<dbReference type="SMART" id="SM00448">
    <property type="entry name" value="REC"/>
    <property type="match status" value="1"/>
</dbReference>
<evidence type="ECO:0000259" key="11">
    <source>
        <dbReference type="PROSITE" id="PS50110"/>
    </source>
</evidence>
<dbReference type="Pfam" id="PF00072">
    <property type="entry name" value="Response_reg"/>
    <property type="match status" value="1"/>
</dbReference>
<dbReference type="Pfam" id="PF07494">
    <property type="entry name" value="Reg_prop"/>
    <property type="match status" value="2"/>
</dbReference>
<dbReference type="InterPro" id="IPR005467">
    <property type="entry name" value="His_kinase_dom"/>
</dbReference>
<dbReference type="EMBL" id="JAVLVU010000001">
    <property type="protein sequence ID" value="MDT3401376.1"/>
    <property type="molecule type" value="Genomic_DNA"/>
</dbReference>
<dbReference type="SMART" id="SM00388">
    <property type="entry name" value="HisKA"/>
    <property type="match status" value="1"/>
</dbReference>
<dbReference type="SUPFAM" id="SSF63829">
    <property type="entry name" value="Calcium-dependent phosphotriesterase"/>
    <property type="match status" value="2"/>
</dbReference>
<dbReference type="InterPro" id="IPR011006">
    <property type="entry name" value="CheY-like_superfamily"/>
</dbReference>
<dbReference type="InterPro" id="IPR003594">
    <property type="entry name" value="HATPase_dom"/>
</dbReference>
<keyword evidence="4" id="KW-0805">Transcription regulation</keyword>
<dbReference type="InterPro" id="IPR011047">
    <property type="entry name" value="Quinoprotein_ADH-like_sf"/>
</dbReference>
<dbReference type="InterPro" id="IPR015943">
    <property type="entry name" value="WD40/YVTN_repeat-like_dom_sf"/>
</dbReference>
<dbReference type="PROSITE" id="PS00041">
    <property type="entry name" value="HTH_ARAC_FAMILY_1"/>
    <property type="match status" value="1"/>
</dbReference>
<dbReference type="PANTHER" id="PTHR43547">
    <property type="entry name" value="TWO-COMPONENT HISTIDINE KINASE"/>
    <property type="match status" value="1"/>
</dbReference>
<dbReference type="Gene3D" id="3.40.50.2300">
    <property type="match status" value="1"/>
</dbReference>
<feature type="signal peptide" evidence="8">
    <location>
        <begin position="1"/>
        <end position="19"/>
    </location>
</feature>
<evidence type="ECO:0000256" key="1">
    <source>
        <dbReference type="ARBA" id="ARBA00000085"/>
    </source>
</evidence>
<comment type="caution">
    <text evidence="12">The sequence shown here is derived from an EMBL/GenBank/DDBJ whole genome shotgun (WGS) entry which is preliminary data.</text>
</comment>